<evidence type="ECO:0000313" key="2">
    <source>
        <dbReference type="Proteomes" id="UP000265703"/>
    </source>
</evidence>
<dbReference type="SUPFAM" id="SSF52047">
    <property type="entry name" value="RNI-like"/>
    <property type="match status" value="1"/>
</dbReference>
<dbReference type="Proteomes" id="UP000265703">
    <property type="component" value="Unassembled WGS sequence"/>
</dbReference>
<keyword evidence="2" id="KW-1185">Reference proteome</keyword>
<organism evidence="1 2">
    <name type="scientific">Glomus cerebriforme</name>
    <dbReference type="NCBI Taxonomy" id="658196"/>
    <lineage>
        <taxon>Eukaryota</taxon>
        <taxon>Fungi</taxon>
        <taxon>Fungi incertae sedis</taxon>
        <taxon>Mucoromycota</taxon>
        <taxon>Glomeromycotina</taxon>
        <taxon>Glomeromycetes</taxon>
        <taxon>Glomerales</taxon>
        <taxon>Glomeraceae</taxon>
        <taxon>Glomus</taxon>
    </lineage>
</organism>
<reference evidence="1 2" key="1">
    <citation type="submission" date="2018-06" db="EMBL/GenBank/DDBJ databases">
        <title>Comparative genomics reveals the genomic features of Rhizophagus irregularis, R. cerebriforme, R. diaphanum and Gigaspora rosea, and their symbiotic lifestyle signature.</title>
        <authorList>
            <person name="Morin E."/>
            <person name="San Clemente H."/>
            <person name="Chen E.C.H."/>
            <person name="De La Providencia I."/>
            <person name="Hainaut M."/>
            <person name="Kuo A."/>
            <person name="Kohler A."/>
            <person name="Murat C."/>
            <person name="Tang N."/>
            <person name="Roy S."/>
            <person name="Loubradou J."/>
            <person name="Henrissat B."/>
            <person name="Grigoriev I.V."/>
            <person name="Corradi N."/>
            <person name="Roux C."/>
            <person name="Martin F.M."/>
        </authorList>
    </citation>
    <scope>NUCLEOTIDE SEQUENCE [LARGE SCALE GENOMIC DNA]</scope>
    <source>
        <strain evidence="1 2">DAOM 227022</strain>
    </source>
</reference>
<dbReference type="PANTHER" id="PTHR38926:SF5">
    <property type="entry name" value="F-BOX AND LEUCINE-RICH REPEAT PROTEIN 6"/>
    <property type="match status" value="1"/>
</dbReference>
<dbReference type="EMBL" id="QKYT01001240">
    <property type="protein sequence ID" value="RIA79560.1"/>
    <property type="molecule type" value="Genomic_DNA"/>
</dbReference>
<proteinExistence type="predicted"/>
<dbReference type="OrthoDB" id="550575at2759"/>
<evidence type="ECO:0000313" key="1">
    <source>
        <dbReference type="EMBL" id="RIA79560.1"/>
    </source>
</evidence>
<dbReference type="Gene3D" id="3.80.10.10">
    <property type="entry name" value="Ribonuclease Inhibitor"/>
    <property type="match status" value="2"/>
</dbReference>
<gene>
    <name evidence="1" type="ORF">C1645_840412</name>
</gene>
<accession>A0A397RZB2</accession>
<sequence length="468" mass="54711">MPHLPADCLNEIFKYLEDDKITLHSCLLVNHIWCEVSVRFFWRNVRNIRTLIACLPNSSKEILFKNGIIISTPTSNPPMFNYATFCKDLSINNVYCKIKQFLEDEQPILILDQSLKHILAQEIFKLYFSQVGSLKKLTFLQYSDINFDFYPGAKDCLKNLSELSCNSNISSEIFYQLSQICQNILSLTLFYTEIVSKGLKDLISAQKNLKYLTINYNAGGRSLDDLIPLFTNPNNLSKLCFYGIRCTFVPFITKFTNLQELELSFGHCYFENFQHAKFPQLQVLKIQKYIYDDDLLIKFLENNGKNLKELDLKTHYDFNYNSLNLAIAKFCPNLRKLFIGIKNNELETLKIVFNSCQYLESIKILCGGKFLNETEALDMFVNYSNKNTYEIILYHNYNIKSKLLPEELESFFVSWTNRVPYRLLSLIIVNNNDKSLDANEDNLKIIEKYKKLGVVKKFEVKDFDYDFD</sequence>
<name>A0A397RZB2_9GLOM</name>
<comment type="caution">
    <text evidence="1">The sequence shown here is derived from an EMBL/GenBank/DDBJ whole genome shotgun (WGS) entry which is preliminary data.</text>
</comment>
<dbReference type="InterPro" id="IPR032675">
    <property type="entry name" value="LRR_dom_sf"/>
</dbReference>
<protein>
    <submittedName>
        <fullName evidence="1">Uncharacterized protein</fullName>
    </submittedName>
</protein>
<dbReference type="PANTHER" id="PTHR38926">
    <property type="entry name" value="F-BOX DOMAIN CONTAINING PROTEIN, EXPRESSED"/>
    <property type="match status" value="1"/>
</dbReference>
<dbReference type="AlphaFoldDB" id="A0A397RZB2"/>